<dbReference type="Proteomes" id="UP000186817">
    <property type="component" value="Unassembled WGS sequence"/>
</dbReference>
<gene>
    <name evidence="1" type="ORF">AK812_SmicGene5666</name>
</gene>
<evidence type="ECO:0000313" key="2">
    <source>
        <dbReference type="Proteomes" id="UP000186817"/>
    </source>
</evidence>
<name>A0A1Q9ET30_SYMMI</name>
<reference evidence="1 2" key="1">
    <citation type="submission" date="2016-02" db="EMBL/GenBank/DDBJ databases">
        <title>Genome analysis of coral dinoflagellate symbionts highlights evolutionary adaptations to a symbiotic lifestyle.</title>
        <authorList>
            <person name="Aranda M."/>
            <person name="Li Y."/>
            <person name="Liew Y.J."/>
            <person name="Baumgarten S."/>
            <person name="Simakov O."/>
            <person name="Wilson M."/>
            <person name="Piel J."/>
            <person name="Ashoor H."/>
            <person name="Bougouffa S."/>
            <person name="Bajic V.B."/>
            <person name="Ryu T."/>
            <person name="Ravasi T."/>
            <person name="Bayer T."/>
            <person name="Micklem G."/>
            <person name="Kim H."/>
            <person name="Bhak J."/>
            <person name="Lajeunesse T.C."/>
            <person name="Voolstra C.R."/>
        </authorList>
    </citation>
    <scope>NUCLEOTIDE SEQUENCE [LARGE SCALE GENOMIC DNA]</scope>
    <source>
        <strain evidence="1 2">CCMP2467</strain>
    </source>
</reference>
<accession>A0A1Q9ET30</accession>
<dbReference type="OrthoDB" id="419058at2759"/>
<organism evidence="1 2">
    <name type="scientific">Symbiodinium microadriaticum</name>
    <name type="common">Dinoflagellate</name>
    <name type="synonym">Zooxanthella microadriatica</name>
    <dbReference type="NCBI Taxonomy" id="2951"/>
    <lineage>
        <taxon>Eukaryota</taxon>
        <taxon>Sar</taxon>
        <taxon>Alveolata</taxon>
        <taxon>Dinophyceae</taxon>
        <taxon>Suessiales</taxon>
        <taxon>Symbiodiniaceae</taxon>
        <taxon>Symbiodinium</taxon>
    </lineage>
</organism>
<dbReference type="EMBL" id="LSRX01000075">
    <property type="protein sequence ID" value="OLQ10576.1"/>
    <property type="molecule type" value="Genomic_DNA"/>
</dbReference>
<evidence type="ECO:0000313" key="1">
    <source>
        <dbReference type="EMBL" id="OLQ10576.1"/>
    </source>
</evidence>
<keyword evidence="2" id="KW-1185">Reference proteome</keyword>
<dbReference type="AlphaFoldDB" id="A0A1Q9ET30"/>
<protein>
    <submittedName>
        <fullName evidence="1">Uncharacterized protein</fullName>
    </submittedName>
</protein>
<sequence length="224" mass="25429">MASLQRGVASMTRRASLLCRCGAGLGLLALAFLSRRPWTQDFVGLAQQGEARQPSLSARHIRATGKTRLSPDAALEIDSVWRIDPKDFKTGWDSEQGKWIDLPKNMIKKWWRQPSYLTPFGYRHPPMWSKKDYALACTEMKLSKIEANMIKDLKDRGMTIEEIRGRASAFEFIEHSKLPKLTPKLTFLFQVKALWEGKDPAESELIDLGDVYKADTGKDLDADE</sequence>
<proteinExistence type="predicted"/>
<comment type="caution">
    <text evidence="1">The sequence shown here is derived from an EMBL/GenBank/DDBJ whole genome shotgun (WGS) entry which is preliminary data.</text>
</comment>